<feature type="compositionally biased region" description="Low complexity" evidence="1">
    <location>
        <begin position="100"/>
        <end position="119"/>
    </location>
</feature>
<accession>A0A1J5QRE8</accession>
<evidence type="ECO:0000256" key="1">
    <source>
        <dbReference type="SAM" id="MobiDB-lite"/>
    </source>
</evidence>
<gene>
    <name evidence="2" type="ORF">GALL_381840</name>
</gene>
<organism evidence="2">
    <name type="scientific">mine drainage metagenome</name>
    <dbReference type="NCBI Taxonomy" id="410659"/>
    <lineage>
        <taxon>unclassified sequences</taxon>
        <taxon>metagenomes</taxon>
        <taxon>ecological metagenomes</taxon>
    </lineage>
</organism>
<dbReference type="AlphaFoldDB" id="A0A1J5QRE8"/>
<sequence length="243" mass="25636">MERCSSPGVTCAVTSGFATSQSRTARGWRCSVPRTVSWCRDSCSPPSGPRSDGAGSAAPVRSGAWIWDFSSIHGTTAFSGGSRYRPTTSMILASRCGSVAGASPPTRTTRPGRPSPSTAHGVQRTRTRINRVALSVHTAGGRAADRRGDEARRRREDRPAPRADVSRAGRTWLAGVLSSSATAAASPGRDRPDISPAPGPHLPPSGSHAVGAGHLSSALSRRLPRRRARDRCRSLLERQGAPR</sequence>
<dbReference type="EMBL" id="MLJW01001114">
    <property type="protein sequence ID" value="OIQ80067.1"/>
    <property type="molecule type" value="Genomic_DNA"/>
</dbReference>
<evidence type="ECO:0000313" key="2">
    <source>
        <dbReference type="EMBL" id="OIQ80067.1"/>
    </source>
</evidence>
<name>A0A1J5QRE8_9ZZZZ</name>
<reference evidence="2" key="1">
    <citation type="submission" date="2016-10" db="EMBL/GenBank/DDBJ databases">
        <title>Sequence of Gallionella enrichment culture.</title>
        <authorList>
            <person name="Poehlein A."/>
            <person name="Muehling M."/>
            <person name="Daniel R."/>
        </authorList>
    </citation>
    <scope>NUCLEOTIDE SEQUENCE</scope>
</reference>
<protein>
    <submittedName>
        <fullName evidence="2">Uncharacterized protein</fullName>
    </submittedName>
</protein>
<feature type="compositionally biased region" description="Basic and acidic residues" evidence="1">
    <location>
        <begin position="143"/>
        <end position="167"/>
    </location>
</feature>
<comment type="caution">
    <text evidence="2">The sequence shown here is derived from an EMBL/GenBank/DDBJ whole genome shotgun (WGS) entry which is preliminary data.</text>
</comment>
<proteinExistence type="predicted"/>
<feature type="region of interest" description="Disordered" evidence="1">
    <location>
        <begin position="98"/>
        <end position="229"/>
    </location>
</feature>